<sequence>MADTKREIERKYEARGRDTDATSLPDLTAVGGVSALVHRGVTELDAVYYDTADQRLAAASITLRRRTGGDDAGWHLKLPVADGVRDEIRAPLSAGVPRVLVGLVRSRIRDAPLLPVVRLRSLRDIHHLVDSDGALLAELSVDVVTADRLSGGDGSTGWTEIEVELADDQEPAFLDKVEKKLKKGGLRRSKSASKLARALAETAPAPVPVAAPEPAAEAVPGSGAVSAEAEAEAEAEAGPVSEAVSGPGTGTEAGPAPDAVAAPGAVPVSAPGAVSAPAPVSAPGAGPDPVVPPHTAAAPVLAYLTVQRDALVTLDPAVRRDEHDSVHRMRVATRRMRSTFRSYGKVLDRTVTDPIADELKWLAGELGVDRDAEVLTERLTGHLTGLPRTLTAGPVRTRLRTWAHARRGGSRRRLIAVLDGKRYLTLLNRIDALLAAPPLLPAAHRDPAKVIHKAAAKDFGKLSALVEDALARPRGPERDLAMHDARKKAKRLRYAAEAALDTLGVPAKDAVRGAKALQGLLGEHQDSVMTRGALRDIAAQAQGARESSFTYGLVYGREEHLAAGYEDALPEAWEEAQRRTREIRGTR</sequence>
<dbReference type="CDD" id="cd07374">
    <property type="entry name" value="CYTH-like_Pase"/>
    <property type="match status" value="1"/>
</dbReference>
<gene>
    <name evidence="4" type="ORF">AB852_31590</name>
</gene>
<dbReference type="Gene3D" id="2.40.320.10">
    <property type="entry name" value="Hypothetical Protein Pfu-838710-001"/>
    <property type="match status" value="1"/>
</dbReference>
<dbReference type="SMART" id="SM00880">
    <property type="entry name" value="CHAD"/>
    <property type="match status" value="1"/>
</dbReference>
<evidence type="ECO:0000313" key="5">
    <source>
        <dbReference type="Proteomes" id="UP000186455"/>
    </source>
</evidence>
<dbReference type="SUPFAM" id="SSF55154">
    <property type="entry name" value="CYTH-like phosphatases"/>
    <property type="match status" value="1"/>
</dbReference>
<dbReference type="Gene3D" id="1.40.20.10">
    <property type="entry name" value="CHAD domain"/>
    <property type="match status" value="1"/>
</dbReference>
<dbReference type="RefSeq" id="WP_073793710.1">
    <property type="nucleotide sequence ID" value="NZ_LFBV01000010.1"/>
</dbReference>
<proteinExistence type="predicted"/>
<feature type="region of interest" description="Disordered" evidence="1">
    <location>
        <begin position="272"/>
        <end position="291"/>
    </location>
</feature>
<dbReference type="Pfam" id="PF05235">
    <property type="entry name" value="CHAD"/>
    <property type="match status" value="1"/>
</dbReference>
<dbReference type="PANTHER" id="PTHR39339">
    <property type="entry name" value="SLR1444 PROTEIN"/>
    <property type="match status" value="1"/>
</dbReference>
<dbReference type="Pfam" id="PF01928">
    <property type="entry name" value="CYTH"/>
    <property type="match status" value="1"/>
</dbReference>
<evidence type="ECO:0000256" key="1">
    <source>
        <dbReference type="SAM" id="MobiDB-lite"/>
    </source>
</evidence>
<dbReference type="InterPro" id="IPR023577">
    <property type="entry name" value="CYTH_domain"/>
</dbReference>
<feature type="region of interest" description="Disordered" evidence="1">
    <location>
        <begin position="204"/>
        <end position="264"/>
    </location>
</feature>
<dbReference type="STRING" id="1048205.AB852_31590"/>
<dbReference type="AlphaFoldDB" id="A0A1Q4UZQ7"/>
<evidence type="ECO:0000313" key="4">
    <source>
        <dbReference type="EMBL" id="OKH91038.1"/>
    </source>
</evidence>
<feature type="compositionally biased region" description="Low complexity" evidence="1">
    <location>
        <begin position="236"/>
        <end position="264"/>
    </location>
</feature>
<dbReference type="EMBL" id="LFBV01000010">
    <property type="protein sequence ID" value="OKH91038.1"/>
    <property type="molecule type" value="Genomic_DNA"/>
</dbReference>
<dbReference type="SMART" id="SM01118">
    <property type="entry name" value="CYTH"/>
    <property type="match status" value="1"/>
</dbReference>
<name>A0A1Q4UZQ7_9ACTN</name>
<dbReference type="InterPro" id="IPR007899">
    <property type="entry name" value="CHAD_dom"/>
</dbReference>
<keyword evidence="5" id="KW-1185">Reference proteome</keyword>
<feature type="compositionally biased region" description="Low complexity" evidence="1">
    <location>
        <begin position="212"/>
        <end position="228"/>
    </location>
</feature>
<organism evidence="4 5">
    <name type="scientific">Streptomyces uncialis</name>
    <dbReference type="NCBI Taxonomy" id="1048205"/>
    <lineage>
        <taxon>Bacteria</taxon>
        <taxon>Bacillati</taxon>
        <taxon>Actinomycetota</taxon>
        <taxon>Actinomycetes</taxon>
        <taxon>Kitasatosporales</taxon>
        <taxon>Streptomycetaceae</taxon>
        <taxon>Streptomyces</taxon>
    </lineage>
</organism>
<evidence type="ECO:0000259" key="3">
    <source>
        <dbReference type="PROSITE" id="PS51708"/>
    </source>
</evidence>
<dbReference type="PROSITE" id="PS51708">
    <property type="entry name" value="CHAD"/>
    <property type="match status" value="1"/>
</dbReference>
<dbReference type="PROSITE" id="PS51707">
    <property type="entry name" value="CYTH"/>
    <property type="match status" value="1"/>
</dbReference>
<accession>A0A1Q4UZQ7</accession>
<dbReference type="Proteomes" id="UP000186455">
    <property type="component" value="Unassembled WGS sequence"/>
</dbReference>
<dbReference type="PANTHER" id="PTHR39339:SF1">
    <property type="entry name" value="CHAD DOMAIN-CONTAINING PROTEIN"/>
    <property type="match status" value="1"/>
</dbReference>
<feature type="domain" description="CYTH" evidence="2">
    <location>
        <begin position="5"/>
        <end position="205"/>
    </location>
</feature>
<evidence type="ECO:0000259" key="2">
    <source>
        <dbReference type="PROSITE" id="PS51707"/>
    </source>
</evidence>
<feature type="compositionally biased region" description="Basic and acidic residues" evidence="1">
    <location>
        <begin position="1"/>
        <end position="20"/>
    </location>
</feature>
<dbReference type="InterPro" id="IPR038186">
    <property type="entry name" value="CHAD_dom_sf"/>
</dbReference>
<protein>
    <submittedName>
        <fullName evidence="4">Metal-binding protein</fullName>
    </submittedName>
</protein>
<reference evidence="4 5" key="1">
    <citation type="submission" date="2015-06" db="EMBL/GenBank/DDBJ databases">
        <title>Cloning and characterization of the uncialamcin biosynthetic gene cluster.</title>
        <authorList>
            <person name="Yan X."/>
            <person name="Huang T."/>
            <person name="Ge H."/>
            <person name="Shen B."/>
        </authorList>
    </citation>
    <scope>NUCLEOTIDE SEQUENCE [LARGE SCALE GENOMIC DNA]</scope>
    <source>
        <strain evidence="4 5">DCA2648</strain>
    </source>
</reference>
<feature type="domain" description="CHAD" evidence="3">
    <location>
        <begin position="293"/>
        <end position="578"/>
    </location>
</feature>
<feature type="region of interest" description="Disordered" evidence="1">
    <location>
        <begin position="1"/>
        <end position="21"/>
    </location>
</feature>
<comment type="caution">
    <text evidence="4">The sequence shown here is derived from an EMBL/GenBank/DDBJ whole genome shotgun (WGS) entry which is preliminary data.</text>
</comment>
<dbReference type="InterPro" id="IPR033469">
    <property type="entry name" value="CYTH-like_dom_sf"/>
</dbReference>